<evidence type="ECO:0000313" key="4">
    <source>
        <dbReference type="EMBL" id="SFS73275.1"/>
    </source>
</evidence>
<sequence length="198" mass="21631">MKILATSALAIAAVLFAGSAQAQAQQPAAVQHGAPIAGVCALNLQGVFARSTAGQGLNTRLQELQQEIAGELAPYQQTIEAEDQALSGAGASLSDTERQQRGQALQQRFAEFQQLRQTRLQELEYTEFMQRRALGAAVDPIVAAVYQERGCSILLNRAEVFYLNPQMEISELVLQRLNQQLPSLPAFNRMPVPVQQQQ</sequence>
<organism evidence="4 5">
    <name type="scientific">Brevundimonas viscosa</name>
    <dbReference type="NCBI Taxonomy" id="871741"/>
    <lineage>
        <taxon>Bacteria</taxon>
        <taxon>Pseudomonadati</taxon>
        <taxon>Pseudomonadota</taxon>
        <taxon>Alphaproteobacteria</taxon>
        <taxon>Caulobacterales</taxon>
        <taxon>Caulobacteraceae</taxon>
        <taxon>Brevundimonas</taxon>
    </lineage>
</organism>
<dbReference type="GO" id="GO:0005829">
    <property type="term" value="C:cytosol"/>
    <property type="evidence" value="ECO:0007669"/>
    <property type="project" value="TreeGrafter"/>
</dbReference>
<dbReference type="EMBL" id="FOZV01000004">
    <property type="protein sequence ID" value="SFS73275.1"/>
    <property type="molecule type" value="Genomic_DNA"/>
</dbReference>
<dbReference type="PANTHER" id="PTHR35089">
    <property type="entry name" value="CHAPERONE PROTEIN SKP"/>
    <property type="match status" value="1"/>
</dbReference>
<dbReference type="GO" id="GO:0051082">
    <property type="term" value="F:unfolded protein binding"/>
    <property type="evidence" value="ECO:0007669"/>
    <property type="project" value="InterPro"/>
</dbReference>
<gene>
    <name evidence="4" type="ORF">SAMN05192570_2278</name>
</gene>
<reference evidence="5" key="1">
    <citation type="submission" date="2016-10" db="EMBL/GenBank/DDBJ databases">
        <authorList>
            <person name="Varghese N."/>
            <person name="Submissions S."/>
        </authorList>
    </citation>
    <scope>NUCLEOTIDE SEQUENCE [LARGE SCALE GENOMIC DNA]</scope>
    <source>
        <strain evidence="5">CGMCC 1.10683</strain>
    </source>
</reference>
<dbReference type="InterPro" id="IPR024930">
    <property type="entry name" value="Skp_dom_sf"/>
</dbReference>
<dbReference type="RefSeq" id="WP_092310531.1">
    <property type="nucleotide sequence ID" value="NZ_FOZV01000004.1"/>
</dbReference>
<keyword evidence="2 3" id="KW-0732">Signal</keyword>
<proteinExistence type="inferred from homology"/>
<evidence type="ECO:0000256" key="1">
    <source>
        <dbReference type="ARBA" id="ARBA00009091"/>
    </source>
</evidence>
<dbReference type="OrthoDB" id="7205456at2"/>
<keyword evidence="5" id="KW-1185">Reference proteome</keyword>
<protein>
    <submittedName>
        <fullName evidence="4">Periplasmic chaperone for outer membrane proteins Skp</fullName>
    </submittedName>
</protein>
<evidence type="ECO:0000256" key="3">
    <source>
        <dbReference type="SAM" id="SignalP"/>
    </source>
</evidence>
<dbReference type="AlphaFoldDB" id="A0A1I6S8I3"/>
<dbReference type="Pfam" id="PF03938">
    <property type="entry name" value="OmpH"/>
    <property type="match status" value="1"/>
</dbReference>
<dbReference type="Proteomes" id="UP000198788">
    <property type="component" value="Unassembled WGS sequence"/>
</dbReference>
<accession>A0A1I6S8I3</accession>
<dbReference type="STRING" id="871741.SAMN05192570_2278"/>
<comment type="similarity">
    <text evidence="1">Belongs to the Skp family.</text>
</comment>
<dbReference type="SUPFAM" id="SSF111384">
    <property type="entry name" value="OmpH-like"/>
    <property type="match status" value="1"/>
</dbReference>
<dbReference type="PANTHER" id="PTHR35089:SF1">
    <property type="entry name" value="CHAPERONE PROTEIN SKP"/>
    <property type="match status" value="1"/>
</dbReference>
<evidence type="ECO:0000313" key="5">
    <source>
        <dbReference type="Proteomes" id="UP000198788"/>
    </source>
</evidence>
<feature type="signal peptide" evidence="3">
    <location>
        <begin position="1"/>
        <end position="24"/>
    </location>
</feature>
<dbReference type="InterPro" id="IPR005632">
    <property type="entry name" value="Chaperone_Skp"/>
</dbReference>
<dbReference type="GO" id="GO:0050821">
    <property type="term" value="P:protein stabilization"/>
    <property type="evidence" value="ECO:0007669"/>
    <property type="project" value="TreeGrafter"/>
</dbReference>
<evidence type="ECO:0000256" key="2">
    <source>
        <dbReference type="ARBA" id="ARBA00022729"/>
    </source>
</evidence>
<dbReference type="Gene3D" id="3.30.910.20">
    <property type="entry name" value="Skp domain"/>
    <property type="match status" value="1"/>
</dbReference>
<feature type="chain" id="PRO_5011694077" evidence="3">
    <location>
        <begin position="25"/>
        <end position="198"/>
    </location>
</feature>
<dbReference type="SMART" id="SM00935">
    <property type="entry name" value="OmpH"/>
    <property type="match status" value="1"/>
</dbReference>
<name>A0A1I6S8I3_9CAUL</name>